<dbReference type="Gene3D" id="2.60.120.260">
    <property type="entry name" value="Galactose-binding domain-like"/>
    <property type="match status" value="2"/>
</dbReference>
<accession>A0A0D7BK08</accession>
<reference evidence="2 3" key="1">
    <citation type="journal article" date="2015" name="Fungal Genet. Biol.">
        <title>Evolution of novel wood decay mechanisms in Agaricales revealed by the genome sequences of Fistulina hepatica and Cylindrobasidium torrendii.</title>
        <authorList>
            <person name="Floudas D."/>
            <person name="Held B.W."/>
            <person name="Riley R."/>
            <person name="Nagy L.G."/>
            <person name="Koehler G."/>
            <person name="Ransdell A.S."/>
            <person name="Younus H."/>
            <person name="Chow J."/>
            <person name="Chiniquy J."/>
            <person name="Lipzen A."/>
            <person name="Tritt A."/>
            <person name="Sun H."/>
            <person name="Haridas S."/>
            <person name="LaButti K."/>
            <person name="Ohm R.A."/>
            <person name="Kues U."/>
            <person name="Blanchette R.A."/>
            <person name="Grigoriev I.V."/>
            <person name="Minto R.E."/>
            <person name="Hibbett D.S."/>
        </authorList>
    </citation>
    <scope>NUCLEOTIDE SEQUENCE [LARGE SCALE GENOMIC DNA]</scope>
    <source>
        <strain evidence="2 3">FP15055 ss-10</strain>
    </source>
</reference>
<evidence type="ECO:0000313" key="2">
    <source>
        <dbReference type="EMBL" id="KIY70449.1"/>
    </source>
</evidence>
<dbReference type="EMBL" id="KN880468">
    <property type="protein sequence ID" value="KIY70449.1"/>
    <property type="molecule type" value="Genomic_DNA"/>
</dbReference>
<protein>
    <submittedName>
        <fullName evidence="2">Uncharacterized protein</fullName>
    </submittedName>
</protein>
<dbReference type="AlphaFoldDB" id="A0A0D7BK08"/>
<dbReference type="Proteomes" id="UP000054007">
    <property type="component" value="Unassembled WGS sequence"/>
</dbReference>
<name>A0A0D7BK08_9AGAR</name>
<keyword evidence="3" id="KW-1185">Reference proteome</keyword>
<dbReference type="OrthoDB" id="2563669at2759"/>
<gene>
    <name evidence="2" type="ORF">CYLTODRAFT_442010</name>
</gene>
<feature type="region of interest" description="Disordered" evidence="1">
    <location>
        <begin position="302"/>
        <end position="333"/>
    </location>
</feature>
<sequence>MASIMDRSAINVNISIDDFDSILEYIPDQAPWTTPDPWNDPIDFKTTPWRTGTYHRTEQVGAAVTLNFTGPAVYIYGGTGPEYGSFEVDIDGNKTVVTAYRQESSLLPTSEILFTNEDLAYAEHTLTLTNKGAQGDDKGGDAFLFDYLDMTVQMAPQGASITNKTIEEDDPSITYEGTWGTNQSGNFSGGGSTYTNGDKASFTVEFQASAIYVFGDKKNDHRTYNVYLDGAPAQTFNGTSGCGGAWAASCEQQQPTIKYFASNLNSSTHTLKLENIAGVNESYFDLDSIVLTVPSEYAPRNLSASSASANGSTSTGQSGGGSSSGSSSSDTPDAAFTVGSSPLLLLTFFVLYMLQPRLRQ</sequence>
<evidence type="ECO:0000313" key="3">
    <source>
        <dbReference type="Proteomes" id="UP000054007"/>
    </source>
</evidence>
<organism evidence="2 3">
    <name type="scientific">Cylindrobasidium torrendii FP15055 ss-10</name>
    <dbReference type="NCBI Taxonomy" id="1314674"/>
    <lineage>
        <taxon>Eukaryota</taxon>
        <taxon>Fungi</taxon>
        <taxon>Dikarya</taxon>
        <taxon>Basidiomycota</taxon>
        <taxon>Agaricomycotina</taxon>
        <taxon>Agaricomycetes</taxon>
        <taxon>Agaricomycetidae</taxon>
        <taxon>Agaricales</taxon>
        <taxon>Marasmiineae</taxon>
        <taxon>Physalacriaceae</taxon>
        <taxon>Cylindrobasidium</taxon>
    </lineage>
</organism>
<feature type="compositionally biased region" description="Low complexity" evidence="1">
    <location>
        <begin position="303"/>
        <end position="316"/>
    </location>
</feature>
<dbReference type="STRING" id="1314674.A0A0D7BK08"/>
<evidence type="ECO:0000256" key="1">
    <source>
        <dbReference type="SAM" id="MobiDB-lite"/>
    </source>
</evidence>
<proteinExistence type="predicted"/>